<evidence type="ECO:0000313" key="2">
    <source>
        <dbReference type="Proteomes" id="UP001157017"/>
    </source>
</evidence>
<dbReference type="InterPro" id="IPR017853">
    <property type="entry name" value="GH"/>
</dbReference>
<proteinExistence type="predicted"/>
<sequence>MWLQEVGAPLNVMDTAQAPDFVRETVRAAADCPDLWGVTWWCSHDVDRSLADFPDLEHTLGLHDAGGTVKPVGRAFAEVAAEVRASSAPPPRGTAVVVEVDDDDLPLHRGDCAPGGRVFTAWMQVAADGGRPTVVTSRTAADAGALAARGVTDVVHPEPGGASVYAAVPDTERLSID</sequence>
<dbReference type="SUPFAM" id="SSF51445">
    <property type="entry name" value="(Trans)glycosidases"/>
    <property type="match status" value="1"/>
</dbReference>
<organism evidence="1 2">
    <name type="scientific">Angustibacter aerolatus</name>
    <dbReference type="NCBI Taxonomy" id="1162965"/>
    <lineage>
        <taxon>Bacteria</taxon>
        <taxon>Bacillati</taxon>
        <taxon>Actinomycetota</taxon>
        <taxon>Actinomycetes</taxon>
        <taxon>Kineosporiales</taxon>
        <taxon>Kineosporiaceae</taxon>
    </lineage>
</organism>
<name>A0ABQ6JF36_9ACTN</name>
<dbReference type="Proteomes" id="UP001157017">
    <property type="component" value="Unassembled WGS sequence"/>
</dbReference>
<evidence type="ECO:0000313" key="1">
    <source>
        <dbReference type="EMBL" id="GMA86788.1"/>
    </source>
</evidence>
<comment type="caution">
    <text evidence="1">The sequence shown here is derived from an EMBL/GenBank/DDBJ whole genome shotgun (WGS) entry which is preliminary data.</text>
</comment>
<accession>A0ABQ6JF36</accession>
<keyword evidence="2" id="KW-1185">Reference proteome</keyword>
<gene>
    <name evidence="1" type="ORF">GCM10025868_20380</name>
</gene>
<dbReference type="EMBL" id="BSUZ01000001">
    <property type="protein sequence ID" value="GMA86788.1"/>
    <property type="molecule type" value="Genomic_DNA"/>
</dbReference>
<protein>
    <submittedName>
        <fullName evidence="1">Uncharacterized protein</fullName>
    </submittedName>
</protein>
<reference evidence="2" key="1">
    <citation type="journal article" date="2019" name="Int. J. Syst. Evol. Microbiol.">
        <title>The Global Catalogue of Microorganisms (GCM) 10K type strain sequencing project: providing services to taxonomists for standard genome sequencing and annotation.</title>
        <authorList>
            <consortium name="The Broad Institute Genomics Platform"/>
            <consortium name="The Broad Institute Genome Sequencing Center for Infectious Disease"/>
            <person name="Wu L."/>
            <person name="Ma J."/>
        </authorList>
    </citation>
    <scope>NUCLEOTIDE SEQUENCE [LARGE SCALE GENOMIC DNA]</scope>
    <source>
        <strain evidence="2">NBRC 108730</strain>
    </source>
</reference>